<name>A0A380JQ93_STRDY</name>
<feature type="transmembrane region" description="Helical" evidence="1">
    <location>
        <begin position="107"/>
        <end position="125"/>
    </location>
</feature>
<organism evidence="2 3">
    <name type="scientific">Streptococcus dysgalactiae subsp. dysgalactiae</name>
    <dbReference type="NCBI Taxonomy" id="99822"/>
    <lineage>
        <taxon>Bacteria</taxon>
        <taxon>Bacillati</taxon>
        <taxon>Bacillota</taxon>
        <taxon>Bacilli</taxon>
        <taxon>Lactobacillales</taxon>
        <taxon>Streptococcaceae</taxon>
        <taxon>Streptococcus</taxon>
    </lineage>
</organism>
<keyword evidence="1" id="KW-1133">Transmembrane helix</keyword>
<proteinExistence type="predicted"/>
<gene>
    <name evidence="2" type="ORF">NCTC4670_00118</name>
</gene>
<feature type="transmembrane region" description="Helical" evidence="1">
    <location>
        <begin position="311"/>
        <end position="331"/>
    </location>
</feature>
<dbReference type="PIRSF" id="PIRSF031639">
    <property type="entry name" value="Ccs4"/>
    <property type="match status" value="1"/>
</dbReference>
<evidence type="ECO:0000313" key="2">
    <source>
        <dbReference type="EMBL" id="SUN46784.1"/>
    </source>
</evidence>
<keyword evidence="1" id="KW-0812">Transmembrane</keyword>
<feature type="transmembrane region" description="Helical" evidence="1">
    <location>
        <begin position="39"/>
        <end position="61"/>
    </location>
</feature>
<feature type="transmembrane region" description="Helical" evidence="1">
    <location>
        <begin position="276"/>
        <end position="299"/>
    </location>
</feature>
<feature type="transmembrane region" description="Helical" evidence="1">
    <location>
        <begin position="187"/>
        <end position="220"/>
    </location>
</feature>
<evidence type="ECO:0000313" key="3">
    <source>
        <dbReference type="Proteomes" id="UP000254797"/>
    </source>
</evidence>
<protein>
    <submittedName>
        <fullName evidence="2">Hypothetical membrane spanning protein</fullName>
    </submittedName>
</protein>
<dbReference type="AlphaFoldDB" id="A0A380JQ93"/>
<dbReference type="InterPro" id="IPR016978">
    <property type="entry name" value="Competence-induced_Ccs4"/>
</dbReference>
<dbReference type="EMBL" id="UHFG01000004">
    <property type="protein sequence ID" value="SUN46784.1"/>
    <property type="molecule type" value="Genomic_DNA"/>
</dbReference>
<keyword evidence="1" id="KW-0472">Membrane</keyword>
<sequence>MTQLNDELIRKETIQLANDGPTIHTTKYETKVPTLHKSYLLFFSLILSALTIAVPFFTDAANSLQSQNLYIGMMLTKGQIPYSDVFTTGGLLYFVVIALSYYLGTTLWLVFVQAFCFYLSGLYLYKLINYFTSFQKVALAFSIGYYFLSLGLGFGGLYPIQLAMPFVLVSAWFLTKYFADLIKDEAFILFGFMGALSMLIEPRTLIFWVLACVTVLVYNIHQKHLARGFYQLLASIWGMILVFYTAGYFILNLQILNPYLAQAVAYQFTFFRVGDLSLPLGVGIQILLALGLGLLTGVFSFIKQLKTSSDVVIKWLFTFVILGNLIVAALSQDYQPYHLLAVLPFGLILTAIPIGQWYELDLGQRSHRRRRGNRTGMGRVLSLYLKKHFYLPFVLMLAAIAYPSYHTITSMATNQERSHIASYLQKQLDGHQPIYVWDNTSKIYLESKAKSVSQFSSPNVNTKKISHQKILEDELLENKAVYIVVNQKMKLPTIIRNMLSSNYKIDQKIDVKGFTLYRKK</sequence>
<reference evidence="2 3" key="1">
    <citation type="submission" date="2018-06" db="EMBL/GenBank/DDBJ databases">
        <authorList>
            <consortium name="Pathogen Informatics"/>
            <person name="Doyle S."/>
        </authorList>
    </citation>
    <scope>NUCLEOTIDE SEQUENCE [LARGE SCALE GENOMIC DNA]</scope>
    <source>
        <strain evidence="2 3">NCTC4670</strain>
    </source>
</reference>
<evidence type="ECO:0000256" key="1">
    <source>
        <dbReference type="SAM" id="Phobius"/>
    </source>
</evidence>
<feature type="transmembrane region" description="Helical" evidence="1">
    <location>
        <begin position="232"/>
        <end position="256"/>
    </location>
</feature>
<accession>A0A380JQ93</accession>
<feature type="transmembrane region" description="Helical" evidence="1">
    <location>
        <begin position="82"/>
        <end position="101"/>
    </location>
</feature>
<dbReference type="Proteomes" id="UP000254797">
    <property type="component" value="Unassembled WGS sequence"/>
</dbReference>
<feature type="transmembrane region" description="Helical" evidence="1">
    <location>
        <begin position="389"/>
        <end position="405"/>
    </location>
</feature>
<feature type="transmembrane region" description="Helical" evidence="1">
    <location>
        <begin position="337"/>
        <end position="360"/>
    </location>
</feature>
<dbReference type="RefSeq" id="WP_003053098.1">
    <property type="nucleotide sequence ID" value="NZ_JAIEZZ010000006.1"/>
</dbReference>